<dbReference type="EMBL" id="JAAKDE010000015">
    <property type="protein sequence ID" value="MBA2133508.1"/>
    <property type="molecule type" value="Genomic_DNA"/>
</dbReference>
<organism evidence="2 3">
    <name type="scientific">Capillibacterium thermochitinicola</name>
    <dbReference type="NCBI Taxonomy" id="2699427"/>
    <lineage>
        <taxon>Bacteria</taxon>
        <taxon>Bacillati</taxon>
        <taxon>Bacillota</taxon>
        <taxon>Capillibacterium</taxon>
    </lineage>
</organism>
<proteinExistence type="predicted"/>
<dbReference type="AlphaFoldDB" id="A0A8J6I1Z2"/>
<evidence type="ECO:0008006" key="4">
    <source>
        <dbReference type="Google" id="ProtNLM"/>
    </source>
</evidence>
<sequence length="160" mass="18412">MSSNHLFSLLGRLEELITKSPRLAGRAFLPLDEALEIMKKIRVTIPEEVKAAQELVKQKEAILRKAQEDAEHLLTRSRKEAERLLAEHHLIKLAQEEGKEIKDKALQVARQMEEEANRYVFEILGRLEENLLEALKVVHRSKEKYKAAREEDGAAEHNSD</sequence>
<accession>A0A8J6I1Z2</accession>
<keyword evidence="1" id="KW-0175">Coiled coil</keyword>
<evidence type="ECO:0000256" key="1">
    <source>
        <dbReference type="SAM" id="Coils"/>
    </source>
</evidence>
<gene>
    <name evidence="2" type="ORF">G5B42_08140</name>
</gene>
<comment type="caution">
    <text evidence="2">The sequence shown here is derived from an EMBL/GenBank/DDBJ whole genome shotgun (WGS) entry which is preliminary data.</text>
</comment>
<dbReference type="Proteomes" id="UP000657177">
    <property type="component" value="Unassembled WGS sequence"/>
</dbReference>
<evidence type="ECO:0000313" key="2">
    <source>
        <dbReference type="EMBL" id="MBA2133508.1"/>
    </source>
</evidence>
<protein>
    <recommendedName>
        <fullName evidence="4">ATPase</fullName>
    </recommendedName>
</protein>
<keyword evidence="3" id="KW-1185">Reference proteome</keyword>
<name>A0A8J6I1Z2_9FIRM</name>
<evidence type="ECO:0000313" key="3">
    <source>
        <dbReference type="Proteomes" id="UP000657177"/>
    </source>
</evidence>
<dbReference type="RefSeq" id="WP_181339968.1">
    <property type="nucleotide sequence ID" value="NZ_JAAKDE010000015.1"/>
</dbReference>
<feature type="coiled-coil region" evidence="1">
    <location>
        <begin position="49"/>
        <end position="87"/>
    </location>
</feature>
<reference evidence="2" key="1">
    <citation type="submission" date="2020-06" db="EMBL/GenBank/DDBJ databases">
        <title>Novel chitinolytic bacterium.</title>
        <authorList>
            <person name="Ungkulpasvich U."/>
            <person name="Kosugi A."/>
            <person name="Uke A."/>
        </authorList>
    </citation>
    <scope>NUCLEOTIDE SEQUENCE</scope>
    <source>
        <strain evidence="2">UUS1-1</strain>
    </source>
</reference>